<comment type="subcellular location">
    <subcellularLocation>
        <location evidence="1">Nucleus</location>
    </subcellularLocation>
</comment>
<feature type="region of interest" description="Disordered" evidence="4">
    <location>
        <begin position="161"/>
        <end position="222"/>
    </location>
</feature>
<dbReference type="PANTHER" id="PTHR14396:SF10">
    <property type="entry name" value="CLASPIN"/>
    <property type="match status" value="1"/>
</dbReference>
<evidence type="ECO:0008006" key="7">
    <source>
        <dbReference type="Google" id="ProtNLM"/>
    </source>
</evidence>
<feature type="compositionally biased region" description="Acidic residues" evidence="4">
    <location>
        <begin position="511"/>
        <end position="523"/>
    </location>
</feature>
<sequence length="772" mass="85231">MDVDTALDDSASQASNTSASSMTIQYSAGDLQENTTALIANSTVESVRSEGKIRRLNRRLALANLQLPKLTASQDSVIDLRTEEDKLGDISWLRKKFPSIKTDVAKTDNTVCNLPANAPHSIAIQKSLKQSLEKKLAERRRAGLAKRKELYLEDNEGILEDDDEEEECGDDSKKKSKTKKQVRESEESDGEYSADDEEEEPETDNESSQNSETKCGAVDDLPESVDLFDGASVVDCPVKDSQRLHDEESVFSHHRRRGEGDKVIASTTQCQSGKTLLPVDSLNLMLEDDGDTESTTTGMTQPQFPNSLSQWVAGESSDEAQTSVQTPEYVNVGSFSDLDPFKDSCDDDVLMFCSGRFETQNLATSEKPAVEDDQDDSLEDSNQITSTCKRKRALIESDEEDEAGSGLTTTGETSEPTGLNIVEDKAEVSTPATLHRTRVLSDSEDSIQFDDGEGCKEDEEHDRKEERVSAKNDDDGSAEDNADDDGGDGDDYDTEEEGSGEHGTEGKGSDYFDEEAADSDDELAVIRKLEKSEFERKAHREKWFDDEASLSGDDVGSDLDEDGDIPNEYEVEEGDNDDVPDSDVIRRQNHKLLLKQEKDREHKELVKLQDRLLADGDLGGSETNRTFRLKLREDVTVVEAEEGDVEGPEEEQDDESSQARARRVEAIKWLIEHEGTIKESDDKEEEDIFDVAARSVHISTEISANMVSKAPRSLLGQPSLANVIKEVAGVSNVKQLYVNSTPVERKRSSSPSLLPAKKGKTMVSVLGVLEHL</sequence>
<feature type="region of interest" description="Disordered" evidence="4">
    <location>
        <begin position="638"/>
        <end position="660"/>
    </location>
</feature>
<feature type="compositionally biased region" description="Basic and acidic residues" evidence="4">
    <location>
        <begin position="461"/>
        <end position="474"/>
    </location>
</feature>
<comment type="caution">
    <text evidence="5">The sequence shown here is derived from an EMBL/GenBank/DDBJ whole genome shotgun (WGS) entry which is preliminary data.</text>
</comment>
<dbReference type="EMBL" id="WIXE01016363">
    <property type="protein sequence ID" value="KAK5972729.1"/>
    <property type="molecule type" value="Genomic_DNA"/>
</dbReference>
<feature type="compositionally biased region" description="Acidic residues" evidence="4">
    <location>
        <begin position="442"/>
        <end position="460"/>
    </location>
</feature>
<name>A0AAN8FAZ3_TRICO</name>
<feature type="compositionally biased region" description="Acidic residues" evidence="4">
    <location>
        <begin position="475"/>
        <end position="498"/>
    </location>
</feature>
<evidence type="ECO:0000256" key="1">
    <source>
        <dbReference type="ARBA" id="ARBA00004123"/>
    </source>
</evidence>
<feature type="compositionally biased region" description="Acidic residues" evidence="4">
    <location>
        <begin position="639"/>
        <end position="656"/>
    </location>
</feature>
<keyword evidence="2" id="KW-0597">Phosphoprotein</keyword>
<evidence type="ECO:0000256" key="4">
    <source>
        <dbReference type="SAM" id="MobiDB-lite"/>
    </source>
</evidence>
<evidence type="ECO:0000313" key="5">
    <source>
        <dbReference type="EMBL" id="KAK5972729.1"/>
    </source>
</evidence>
<dbReference type="GO" id="GO:0007095">
    <property type="term" value="P:mitotic G2 DNA damage checkpoint signaling"/>
    <property type="evidence" value="ECO:0007669"/>
    <property type="project" value="TreeGrafter"/>
</dbReference>
<evidence type="ECO:0000313" key="6">
    <source>
        <dbReference type="Proteomes" id="UP001331761"/>
    </source>
</evidence>
<keyword evidence="6" id="KW-1185">Reference proteome</keyword>
<dbReference type="PANTHER" id="PTHR14396">
    <property type="entry name" value="CLASPIN"/>
    <property type="match status" value="1"/>
</dbReference>
<feature type="compositionally biased region" description="Acidic residues" evidence="4">
    <location>
        <begin position="555"/>
        <end position="581"/>
    </location>
</feature>
<dbReference type="GO" id="GO:0005634">
    <property type="term" value="C:nucleus"/>
    <property type="evidence" value="ECO:0007669"/>
    <property type="project" value="UniProtKB-SubCell"/>
</dbReference>
<dbReference type="InterPro" id="IPR024146">
    <property type="entry name" value="Claspin"/>
</dbReference>
<gene>
    <name evidence="5" type="ORF">GCK32_004729</name>
</gene>
<organism evidence="5 6">
    <name type="scientific">Trichostrongylus colubriformis</name>
    <name type="common">Black scour worm</name>
    <dbReference type="NCBI Taxonomy" id="6319"/>
    <lineage>
        <taxon>Eukaryota</taxon>
        <taxon>Metazoa</taxon>
        <taxon>Ecdysozoa</taxon>
        <taxon>Nematoda</taxon>
        <taxon>Chromadorea</taxon>
        <taxon>Rhabditida</taxon>
        <taxon>Rhabditina</taxon>
        <taxon>Rhabditomorpha</taxon>
        <taxon>Strongyloidea</taxon>
        <taxon>Trichostrongylidae</taxon>
        <taxon>Trichostrongylus</taxon>
    </lineage>
</organism>
<feature type="compositionally biased region" description="Basic and acidic residues" evidence="4">
    <location>
        <begin position="499"/>
        <end position="510"/>
    </location>
</feature>
<proteinExistence type="predicted"/>
<dbReference type="GO" id="GO:0010997">
    <property type="term" value="F:anaphase-promoting complex binding"/>
    <property type="evidence" value="ECO:0007669"/>
    <property type="project" value="TreeGrafter"/>
</dbReference>
<protein>
    <recommendedName>
        <fullName evidence="7">Claspin</fullName>
    </recommendedName>
</protein>
<dbReference type="AlphaFoldDB" id="A0AAN8FAZ3"/>
<keyword evidence="3" id="KW-0539">Nucleus</keyword>
<feature type="compositionally biased region" description="Low complexity" evidence="4">
    <location>
        <begin position="404"/>
        <end position="419"/>
    </location>
</feature>
<dbReference type="GO" id="GO:0033314">
    <property type="term" value="P:mitotic DNA replication checkpoint signaling"/>
    <property type="evidence" value="ECO:0007669"/>
    <property type="project" value="TreeGrafter"/>
</dbReference>
<feature type="compositionally biased region" description="Basic and acidic residues" evidence="4">
    <location>
        <begin position="524"/>
        <end position="545"/>
    </location>
</feature>
<dbReference type="Proteomes" id="UP001331761">
    <property type="component" value="Unassembled WGS sequence"/>
</dbReference>
<feature type="region of interest" description="Disordered" evidence="4">
    <location>
        <begin position="363"/>
        <end position="587"/>
    </location>
</feature>
<evidence type="ECO:0000256" key="3">
    <source>
        <dbReference type="ARBA" id="ARBA00023242"/>
    </source>
</evidence>
<feature type="compositionally biased region" description="Acidic residues" evidence="4">
    <location>
        <begin position="186"/>
        <end position="205"/>
    </location>
</feature>
<accession>A0AAN8FAZ3</accession>
<reference evidence="5 6" key="1">
    <citation type="submission" date="2019-10" db="EMBL/GenBank/DDBJ databases">
        <title>Assembly and Annotation for the nematode Trichostrongylus colubriformis.</title>
        <authorList>
            <person name="Martin J."/>
        </authorList>
    </citation>
    <scope>NUCLEOTIDE SEQUENCE [LARGE SCALE GENOMIC DNA]</scope>
    <source>
        <strain evidence="5">G859</strain>
        <tissue evidence="5">Whole worm</tissue>
    </source>
</reference>
<evidence type="ECO:0000256" key="2">
    <source>
        <dbReference type="ARBA" id="ARBA00022553"/>
    </source>
</evidence>